<protein>
    <recommendedName>
        <fullName evidence="4">Arrestin-like N-terminal domain-containing protein</fullName>
    </recommendedName>
</protein>
<keyword evidence="3" id="KW-1185">Reference proteome</keyword>
<name>A0A4S4MC27_9AGAM</name>
<evidence type="ECO:0008006" key="4">
    <source>
        <dbReference type="Google" id="ProtNLM"/>
    </source>
</evidence>
<comment type="caution">
    <text evidence="2">The sequence shown here is derived from an EMBL/GenBank/DDBJ whole genome shotgun (WGS) entry which is preliminary data.</text>
</comment>
<gene>
    <name evidence="2" type="ORF">EW146_g783</name>
</gene>
<dbReference type="Proteomes" id="UP000310158">
    <property type="component" value="Unassembled WGS sequence"/>
</dbReference>
<accession>A0A4S4MC27</accession>
<evidence type="ECO:0000313" key="3">
    <source>
        <dbReference type="Proteomes" id="UP000310158"/>
    </source>
</evidence>
<reference evidence="2 3" key="1">
    <citation type="submission" date="2019-02" db="EMBL/GenBank/DDBJ databases">
        <title>Genome sequencing of the rare red list fungi Bondarzewia mesenterica.</title>
        <authorList>
            <person name="Buettner E."/>
            <person name="Kellner H."/>
        </authorList>
    </citation>
    <scope>NUCLEOTIDE SEQUENCE [LARGE SCALE GENOMIC DNA]</scope>
    <source>
        <strain evidence="2 3">DSM 108281</strain>
    </source>
</reference>
<proteinExistence type="predicted"/>
<sequence length="461" mass="49532">MSTASLPSYAPPEFTRSPSYTEEPQGHERRLAHATRPTYPSRPLSDFVKQSKSGGLSLRLSEQADGVRAPVYGVRSPIEGTVELAKVDGLAYVAIKIEGMLKLKEIAAGGTTTSVLCNETISLWRKGIDPGPCPNRLSFSAILPSTFADEKGSYPLPPTYEAHLTGLPGFQASVDYSVTAIASKSKTVVLGLGATTVSTPFTYYPRFRPGTPSPPAMTQALKSPGVQQTPQWKLYESTIVSRAPGAGDITCKVYLPKSSVFCLSEPIPFHISFVASAMSLASLLPFVPSSSSSSSSKPCTRIQLLRQTSVDVKNAYVQEGTNTEIWRVFNIGEGSFWRTADGPDWISFTGEIRIKPDVKIGGFKAGGLWVKVNPAFLLLFATTAPLTSSIPIATQDCIVLSITPPDAIKGPIGDLRQVIPVRIVTDPWSTDNVGAGLVHRSSPDASEEFILDQPLLSYHAL</sequence>
<dbReference type="AlphaFoldDB" id="A0A4S4MC27"/>
<dbReference type="EMBL" id="SGPL01000018">
    <property type="protein sequence ID" value="THH20590.1"/>
    <property type="molecule type" value="Genomic_DNA"/>
</dbReference>
<dbReference type="OrthoDB" id="3242181at2759"/>
<evidence type="ECO:0000256" key="1">
    <source>
        <dbReference type="SAM" id="MobiDB-lite"/>
    </source>
</evidence>
<feature type="region of interest" description="Disordered" evidence="1">
    <location>
        <begin position="1"/>
        <end position="49"/>
    </location>
</feature>
<evidence type="ECO:0000313" key="2">
    <source>
        <dbReference type="EMBL" id="THH20590.1"/>
    </source>
</evidence>
<organism evidence="2 3">
    <name type="scientific">Bondarzewia mesenterica</name>
    <dbReference type="NCBI Taxonomy" id="1095465"/>
    <lineage>
        <taxon>Eukaryota</taxon>
        <taxon>Fungi</taxon>
        <taxon>Dikarya</taxon>
        <taxon>Basidiomycota</taxon>
        <taxon>Agaricomycotina</taxon>
        <taxon>Agaricomycetes</taxon>
        <taxon>Russulales</taxon>
        <taxon>Bondarzewiaceae</taxon>
        <taxon>Bondarzewia</taxon>
    </lineage>
</organism>